<dbReference type="PANTHER" id="PTHR14226">
    <property type="entry name" value="NEUROPATHY TARGET ESTERASE/SWISS CHEESE D.MELANOGASTER"/>
    <property type="match status" value="1"/>
</dbReference>
<evidence type="ECO:0000313" key="8">
    <source>
        <dbReference type="Proteomes" id="UP001500945"/>
    </source>
</evidence>
<feature type="region of interest" description="Disordered" evidence="5">
    <location>
        <begin position="1"/>
        <end position="26"/>
    </location>
</feature>
<evidence type="ECO:0000256" key="1">
    <source>
        <dbReference type="ARBA" id="ARBA00022801"/>
    </source>
</evidence>
<reference evidence="8" key="1">
    <citation type="journal article" date="2019" name="Int. J. Syst. Evol. Microbiol.">
        <title>The Global Catalogue of Microorganisms (GCM) 10K type strain sequencing project: providing services to taxonomists for standard genome sequencing and annotation.</title>
        <authorList>
            <consortium name="The Broad Institute Genomics Platform"/>
            <consortium name="The Broad Institute Genome Sequencing Center for Infectious Disease"/>
            <person name="Wu L."/>
            <person name="Ma J."/>
        </authorList>
    </citation>
    <scope>NUCLEOTIDE SEQUENCE [LARGE SCALE GENOMIC DNA]</scope>
    <source>
        <strain evidence="8">JCM 17809</strain>
    </source>
</reference>
<feature type="short sequence motif" description="GXSXG" evidence="4">
    <location>
        <begin position="74"/>
        <end position="78"/>
    </location>
</feature>
<comment type="caution">
    <text evidence="4">Lacks conserved residue(s) required for the propagation of feature annotation.</text>
</comment>
<feature type="domain" description="PNPLA" evidence="6">
    <location>
        <begin position="40"/>
        <end position="229"/>
    </location>
</feature>
<evidence type="ECO:0000256" key="4">
    <source>
        <dbReference type="PROSITE-ProRule" id="PRU01161"/>
    </source>
</evidence>
<gene>
    <name evidence="7" type="ORF">GCM10023168_21840</name>
</gene>
<keyword evidence="8" id="KW-1185">Reference proteome</keyword>
<dbReference type="EMBL" id="BAABGM010000013">
    <property type="protein sequence ID" value="GAA4406634.1"/>
    <property type="molecule type" value="Genomic_DNA"/>
</dbReference>
<dbReference type="PROSITE" id="PS51635">
    <property type="entry name" value="PNPLA"/>
    <property type="match status" value="1"/>
</dbReference>
<evidence type="ECO:0000256" key="3">
    <source>
        <dbReference type="ARBA" id="ARBA00023098"/>
    </source>
</evidence>
<keyword evidence="1 4" id="KW-0378">Hydrolase</keyword>
<keyword evidence="2 4" id="KW-0442">Lipid degradation</keyword>
<accession>A0ABP8KGL8</accession>
<organism evidence="7 8">
    <name type="scientific">Fodinibacter luteus</name>
    <dbReference type="NCBI Taxonomy" id="552064"/>
    <lineage>
        <taxon>Bacteria</taxon>
        <taxon>Bacillati</taxon>
        <taxon>Actinomycetota</taxon>
        <taxon>Actinomycetes</taxon>
        <taxon>Micrococcales</taxon>
        <taxon>Intrasporangiaceae</taxon>
        <taxon>Fodinibacter (ex Wang et al. 2009)</taxon>
    </lineage>
</organism>
<feature type="short sequence motif" description="DGA/G" evidence="4">
    <location>
        <begin position="216"/>
        <end position="218"/>
    </location>
</feature>
<dbReference type="PANTHER" id="PTHR14226:SF57">
    <property type="entry name" value="BLR7027 PROTEIN"/>
    <property type="match status" value="1"/>
</dbReference>
<comment type="caution">
    <text evidence="7">The sequence shown here is derived from an EMBL/GenBank/DDBJ whole genome shotgun (WGS) entry which is preliminary data.</text>
</comment>
<feature type="active site" description="Nucleophile" evidence="4">
    <location>
        <position position="76"/>
    </location>
</feature>
<dbReference type="Proteomes" id="UP001500945">
    <property type="component" value="Unassembled WGS sequence"/>
</dbReference>
<protein>
    <submittedName>
        <fullName evidence="7">Patatin-like phospholipase family protein</fullName>
    </submittedName>
</protein>
<dbReference type="SUPFAM" id="SSF52151">
    <property type="entry name" value="FabD/lysophospholipase-like"/>
    <property type="match status" value="1"/>
</dbReference>
<keyword evidence="3 4" id="KW-0443">Lipid metabolism</keyword>
<evidence type="ECO:0000256" key="5">
    <source>
        <dbReference type="SAM" id="MobiDB-lite"/>
    </source>
</evidence>
<evidence type="ECO:0000256" key="2">
    <source>
        <dbReference type="ARBA" id="ARBA00022963"/>
    </source>
</evidence>
<dbReference type="Gene3D" id="3.40.1090.10">
    <property type="entry name" value="Cytosolic phospholipase A2 catalytic domain"/>
    <property type="match status" value="2"/>
</dbReference>
<evidence type="ECO:0000313" key="7">
    <source>
        <dbReference type="EMBL" id="GAA4406634.1"/>
    </source>
</evidence>
<dbReference type="InterPro" id="IPR002641">
    <property type="entry name" value="PNPLA_dom"/>
</dbReference>
<dbReference type="InterPro" id="IPR016035">
    <property type="entry name" value="Acyl_Trfase/lysoPLipase"/>
</dbReference>
<feature type="active site" description="Proton acceptor" evidence="4">
    <location>
        <position position="216"/>
    </location>
</feature>
<dbReference type="InterPro" id="IPR050301">
    <property type="entry name" value="NTE"/>
</dbReference>
<proteinExistence type="predicted"/>
<dbReference type="RefSeq" id="WP_345205692.1">
    <property type="nucleotide sequence ID" value="NZ_BAABGM010000013.1"/>
</dbReference>
<evidence type="ECO:0000259" key="6">
    <source>
        <dbReference type="PROSITE" id="PS51635"/>
    </source>
</evidence>
<feature type="compositionally biased region" description="Basic and acidic residues" evidence="5">
    <location>
        <begin position="1"/>
        <end position="17"/>
    </location>
</feature>
<dbReference type="Pfam" id="PF01734">
    <property type="entry name" value="Patatin"/>
    <property type="match status" value="1"/>
</dbReference>
<name>A0ABP8KGL8_9MICO</name>
<sequence length="310" mass="33117">MSEHVMHVEPSSRDFERPVASGDGFKEWRQPTQDLERAFVLAGGGATGIAWEAGVIMGLRDGGVDVRDADTMIGTSAGSMVAAHLRVGTDEADAFARIREGAQIADFGRLGPSDATRYLRAQLHLDKRQGRALVGQAALTARTTTEEEWLEAIGLGLVGKAWPEKRLFVTAVDAQTGTSVVFDNTSGVPLERAVAASCAVPGVFPAVEVGGRRYVDGGLRSIANADLAAGHRRVLALSPYPVGSHVRDLPPVQLRSLRPRAKTHLVVPDAKDLWAMGANPLDMSRGADTFETARAHGRRIADRVGEVWTG</sequence>